<dbReference type="SUPFAM" id="SSF50729">
    <property type="entry name" value="PH domain-like"/>
    <property type="match status" value="1"/>
</dbReference>
<dbReference type="PANTHER" id="PTHR31606">
    <property type="entry name" value="WW DOMAIN BINDING PROTEIN 2, ISOFORM E"/>
    <property type="match status" value="1"/>
</dbReference>
<gene>
    <name evidence="4" type="primary">WBP2NL</name>
</gene>
<dbReference type="Proteomes" id="UP001652624">
    <property type="component" value="Chromosome 4"/>
</dbReference>
<evidence type="ECO:0000259" key="2">
    <source>
        <dbReference type="Pfam" id="PF02893"/>
    </source>
</evidence>
<accession>A0ABM3X8A8</accession>
<dbReference type="InterPro" id="IPR011993">
    <property type="entry name" value="PH-like_dom_sf"/>
</dbReference>
<proteinExistence type="predicted"/>
<feature type="compositionally biased region" description="Low complexity" evidence="1">
    <location>
        <begin position="291"/>
        <end position="310"/>
    </location>
</feature>
<sequence length="310" mass="32132">MAVNQSHTENRRGVSIPYGESVLKQSEDVELSFPQQPEGSQFFRGTKRGALFLTSYRVIFVTSHSISDPMLSFMMPFDRISNCTIEQPVFGANYILGTIQAVPDGGWEGQATFKLSFRKGGAIEFGQLLMKAATAAARGAPLRSLNCWLGPLGLYVICPQPVPYGAYPTYGAPPPGYGAPPPGYGAPPPGYGAPPPGYGAPPPGYGAPPPGYGAPPPGYGAPLPGYGAPYVEHGASHSGQGSSHSGHGAPQAGTEAPLSYAAQLVGNEASAPEEETPRTGSIAGNHRPAAEEATTLSTSSSYAQSPPTLK</sequence>
<dbReference type="GeneID" id="103113877"/>
<dbReference type="PANTHER" id="PTHR31606:SF2">
    <property type="entry name" value="POSTACROSOMAL SHEATH WW DOMAIN-BINDING PROTEIN"/>
    <property type="match status" value="1"/>
</dbReference>
<dbReference type="InterPro" id="IPR044852">
    <property type="entry name" value="WBP2-like"/>
</dbReference>
<dbReference type="Gene3D" id="2.30.29.30">
    <property type="entry name" value="Pleckstrin-homology domain (PH domain)/Phosphotyrosine-binding domain (PTB)"/>
    <property type="match status" value="1"/>
</dbReference>
<organism evidence="3 4">
    <name type="scientific">Erinaceus europaeus</name>
    <name type="common">Western European hedgehog</name>
    <dbReference type="NCBI Taxonomy" id="9365"/>
    <lineage>
        <taxon>Eukaryota</taxon>
        <taxon>Metazoa</taxon>
        <taxon>Chordata</taxon>
        <taxon>Craniata</taxon>
        <taxon>Vertebrata</taxon>
        <taxon>Euteleostomi</taxon>
        <taxon>Mammalia</taxon>
        <taxon>Eutheria</taxon>
        <taxon>Laurasiatheria</taxon>
        <taxon>Eulipotyphla</taxon>
        <taxon>Erinaceidae</taxon>
        <taxon>Erinaceinae</taxon>
        <taxon>Erinaceus</taxon>
    </lineage>
</organism>
<evidence type="ECO:0000256" key="1">
    <source>
        <dbReference type="SAM" id="MobiDB-lite"/>
    </source>
</evidence>
<dbReference type="RefSeq" id="XP_060045039.1">
    <property type="nucleotide sequence ID" value="XM_060189056.1"/>
</dbReference>
<dbReference type="Pfam" id="PF02893">
    <property type="entry name" value="GRAM"/>
    <property type="match status" value="1"/>
</dbReference>
<keyword evidence="3" id="KW-1185">Reference proteome</keyword>
<dbReference type="InterPro" id="IPR004182">
    <property type="entry name" value="GRAM"/>
</dbReference>
<feature type="region of interest" description="Disordered" evidence="1">
    <location>
        <begin position="230"/>
        <end position="310"/>
    </location>
</feature>
<protein>
    <submittedName>
        <fullName evidence="4">Postacrosomal sheath WW domain-binding protein isoform X1</fullName>
    </submittedName>
</protein>
<name>A0ABM3X8A8_ERIEU</name>
<evidence type="ECO:0000313" key="4">
    <source>
        <dbReference type="RefSeq" id="XP_060045039.1"/>
    </source>
</evidence>
<feature type="compositionally biased region" description="Low complexity" evidence="1">
    <location>
        <begin position="236"/>
        <end position="253"/>
    </location>
</feature>
<evidence type="ECO:0000313" key="3">
    <source>
        <dbReference type="Proteomes" id="UP001652624"/>
    </source>
</evidence>
<feature type="domain" description="GRAM" evidence="2">
    <location>
        <begin position="38"/>
        <end position="134"/>
    </location>
</feature>
<dbReference type="CDD" id="cd13214">
    <property type="entry name" value="PH-GRAM_WBP2"/>
    <property type="match status" value="1"/>
</dbReference>
<reference evidence="4" key="1">
    <citation type="submission" date="2025-08" db="UniProtKB">
        <authorList>
            <consortium name="RefSeq"/>
        </authorList>
    </citation>
    <scope>IDENTIFICATION</scope>
</reference>